<dbReference type="PANTHER" id="PTHR36849:SF1">
    <property type="entry name" value="CYTOPLASMIC PROTEIN"/>
    <property type="match status" value="1"/>
</dbReference>
<accession>A0A0N7MTE9</accession>
<accession>A0A0P1MGK4</accession>
<accession>A0A0P1M4M0</accession>
<dbReference type="EMBL" id="FAOP01000001">
    <property type="protein sequence ID" value="CUU01217.1"/>
    <property type="molecule type" value="Genomic_DNA"/>
</dbReference>
<dbReference type="Proteomes" id="UP000182200">
    <property type="component" value="Unassembled WGS sequence"/>
</dbReference>
<gene>
    <name evidence="2" type="ORF">JGI4_00211</name>
    <name evidence="1" type="ORF">JGI8_01371</name>
</gene>
<evidence type="ECO:0000313" key="1">
    <source>
        <dbReference type="EMBL" id="CUS89971.1"/>
    </source>
</evidence>
<evidence type="ECO:0000313" key="3">
    <source>
        <dbReference type="Proteomes" id="UP000182011"/>
    </source>
</evidence>
<evidence type="ECO:0000313" key="2">
    <source>
        <dbReference type="EMBL" id="CUU01217.1"/>
    </source>
</evidence>
<reference evidence="1 4" key="1">
    <citation type="submission" date="2015-11" db="EMBL/GenBank/DDBJ databases">
        <authorList>
            <person name="Varghese N."/>
        </authorList>
    </citation>
    <scope>NUCLEOTIDE SEQUENCE [LARGE SCALE GENOMIC DNA]</scope>
    <source>
        <strain evidence="1 4">JGI-8</strain>
    </source>
</reference>
<accession>A0A0N7MTD9</accession>
<reference evidence="2 3" key="2">
    <citation type="submission" date="2015-11" db="EMBL/GenBank/DDBJ databases">
        <authorList>
            <person name="Zhang Y."/>
            <person name="Guo Z."/>
        </authorList>
    </citation>
    <scope>NUCLEOTIDE SEQUENCE [LARGE SCALE GENOMIC DNA]</scope>
    <source>
        <strain evidence="2">JGI-4</strain>
    </source>
</reference>
<dbReference type="OrthoDB" id="9790745at2"/>
<accession>A0A0P1LRI3</accession>
<dbReference type="RefSeq" id="WP_047134765.1">
    <property type="nucleotide sequence ID" value="NZ_CZVI01000019.1"/>
</dbReference>
<accession>A0A0S4MTX9</accession>
<dbReference type="Proteomes" id="UP000182011">
    <property type="component" value="Unassembled WGS sequence"/>
</dbReference>
<accession>A0A0P1LUH9</accession>
<sequence>MIKTKRVYEAPEPDDGKRFLVERLWPRGVKKETLQIDAWLKGVAPSHSLRLWYGHDPKKWEEFKRRYFAELDGKPEAWQPILTEARKGNVTLLYSARDTEHNSAVALKIYLENKK</sequence>
<accession>A0A0P1NXZ3</accession>
<dbReference type="AlphaFoldDB" id="A0A0N7MPN9"/>
<protein>
    <submittedName>
        <fullName evidence="2">Uncharacterized conserved protein YeaO, DUF488 family</fullName>
    </submittedName>
</protein>
<accession>A0A0P1P0Y9</accession>
<evidence type="ECO:0000313" key="4">
    <source>
        <dbReference type="Proteomes" id="UP000182200"/>
    </source>
</evidence>
<accession>A0A0N7MXN1</accession>
<dbReference type="InterPro" id="IPR052552">
    <property type="entry name" value="YeaO-like"/>
</dbReference>
<dbReference type="EMBL" id="CZVI01000019">
    <property type="protein sequence ID" value="CUS89971.1"/>
    <property type="molecule type" value="Genomic_DNA"/>
</dbReference>
<accession>A0A0P1M4B2</accession>
<proteinExistence type="predicted"/>
<dbReference type="Pfam" id="PF22752">
    <property type="entry name" value="DUF488-N3i"/>
    <property type="match status" value="1"/>
</dbReference>
<name>A0A0N7MPN9_9BACT</name>
<accession>A0A0N7MPN9</accession>
<organism evidence="2 3">
    <name type="scientific">Candidatus Kryptonium thompsonii</name>
    <dbReference type="NCBI Taxonomy" id="1633631"/>
    <lineage>
        <taxon>Bacteria</taxon>
        <taxon>Pseudomonadati</taxon>
        <taxon>Candidatus Kryptoniota</taxon>
        <taxon>Candidatus Kryptonium</taxon>
    </lineage>
</organism>
<keyword evidence="4" id="KW-1185">Reference proteome</keyword>
<dbReference type="STRING" id="1633631.GCA_001442925_00211"/>
<dbReference type="PANTHER" id="PTHR36849">
    <property type="entry name" value="CYTOPLASMIC PROTEIN-RELATED"/>
    <property type="match status" value="1"/>
</dbReference>
<accession>A0A0P1P2W0</accession>